<sequence>MVAQQCGSDDGTATDEAAADVVDYRFTLANERTFLAWIRTSLGLLAGGVALQSLAAQFATADYRRAIALSCAVLALVLCCLAFRQWRRVNRAMHQGTELPGNLVVPLVAVGVVLIAIAAVLALVLS</sequence>
<feature type="domain" description="DUF202" evidence="7">
    <location>
        <begin position="25"/>
        <end position="92"/>
    </location>
</feature>
<gene>
    <name evidence="8" type="ORF">GOOTI_012_00300</name>
</gene>
<name>H5TGG3_GORO1</name>
<evidence type="ECO:0000256" key="2">
    <source>
        <dbReference type="ARBA" id="ARBA00022475"/>
    </source>
</evidence>
<dbReference type="STRING" id="1108044.GOOTI_012_00300"/>
<organism evidence="8 9">
    <name type="scientific">Gordonia otitidis (strain DSM 44809 / CCUG 52243 / JCM 12355 / NBRC 100426 / IFM 10032)</name>
    <dbReference type="NCBI Taxonomy" id="1108044"/>
    <lineage>
        <taxon>Bacteria</taxon>
        <taxon>Bacillati</taxon>
        <taxon>Actinomycetota</taxon>
        <taxon>Actinomycetes</taxon>
        <taxon>Mycobacteriales</taxon>
        <taxon>Gordoniaceae</taxon>
        <taxon>Gordonia</taxon>
    </lineage>
</organism>
<accession>H5TGG3</accession>
<dbReference type="PANTHER" id="PTHR34187:SF2">
    <property type="entry name" value="DUF202 DOMAIN-CONTAINING PROTEIN"/>
    <property type="match status" value="1"/>
</dbReference>
<dbReference type="Proteomes" id="UP000005038">
    <property type="component" value="Unassembled WGS sequence"/>
</dbReference>
<feature type="transmembrane region" description="Helical" evidence="6">
    <location>
        <begin position="34"/>
        <end position="54"/>
    </location>
</feature>
<dbReference type="Pfam" id="PF02656">
    <property type="entry name" value="DUF202"/>
    <property type="match status" value="1"/>
</dbReference>
<reference evidence="8" key="1">
    <citation type="submission" date="2012-02" db="EMBL/GenBank/DDBJ databases">
        <title>Whole genome shotgun sequence of Gordonia otitidis NBRC 100426.</title>
        <authorList>
            <person name="Yoshida I."/>
            <person name="Hosoyama A."/>
            <person name="Tsuchikane K."/>
            <person name="Katsumata H."/>
            <person name="Yamazaki S."/>
            <person name="Fujita N."/>
        </authorList>
    </citation>
    <scope>NUCLEOTIDE SEQUENCE [LARGE SCALE GENOMIC DNA]</scope>
    <source>
        <strain evidence="8">NBRC 100426</strain>
    </source>
</reference>
<feature type="transmembrane region" description="Helical" evidence="6">
    <location>
        <begin position="104"/>
        <end position="125"/>
    </location>
</feature>
<dbReference type="EMBL" id="BAFB01000012">
    <property type="protein sequence ID" value="GAB32571.1"/>
    <property type="molecule type" value="Genomic_DNA"/>
</dbReference>
<evidence type="ECO:0000256" key="4">
    <source>
        <dbReference type="ARBA" id="ARBA00022989"/>
    </source>
</evidence>
<comment type="caution">
    <text evidence="8">The sequence shown here is derived from an EMBL/GenBank/DDBJ whole genome shotgun (WGS) entry which is preliminary data.</text>
</comment>
<keyword evidence="3 6" id="KW-0812">Transmembrane</keyword>
<dbReference type="InterPro" id="IPR052053">
    <property type="entry name" value="IM_YidH-like"/>
</dbReference>
<keyword evidence="9" id="KW-1185">Reference proteome</keyword>
<dbReference type="GO" id="GO:0005886">
    <property type="term" value="C:plasma membrane"/>
    <property type="evidence" value="ECO:0007669"/>
    <property type="project" value="UniProtKB-SubCell"/>
</dbReference>
<comment type="subcellular location">
    <subcellularLocation>
        <location evidence="1">Cell membrane</location>
        <topology evidence="1">Multi-pass membrane protein</topology>
    </subcellularLocation>
</comment>
<evidence type="ECO:0000313" key="8">
    <source>
        <dbReference type="EMBL" id="GAB32571.1"/>
    </source>
</evidence>
<proteinExistence type="predicted"/>
<dbReference type="InterPro" id="IPR003807">
    <property type="entry name" value="DUF202"/>
</dbReference>
<evidence type="ECO:0000256" key="3">
    <source>
        <dbReference type="ARBA" id="ARBA00022692"/>
    </source>
</evidence>
<feature type="transmembrane region" description="Helical" evidence="6">
    <location>
        <begin position="66"/>
        <end position="84"/>
    </location>
</feature>
<keyword evidence="5 6" id="KW-0472">Membrane</keyword>
<protein>
    <recommendedName>
        <fullName evidence="7">DUF202 domain-containing protein</fullName>
    </recommendedName>
</protein>
<dbReference type="AlphaFoldDB" id="H5TGG3"/>
<evidence type="ECO:0000313" key="9">
    <source>
        <dbReference type="Proteomes" id="UP000005038"/>
    </source>
</evidence>
<dbReference type="PANTHER" id="PTHR34187">
    <property type="entry name" value="FGR18P"/>
    <property type="match status" value="1"/>
</dbReference>
<evidence type="ECO:0000256" key="1">
    <source>
        <dbReference type="ARBA" id="ARBA00004651"/>
    </source>
</evidence>
<evidence type="ECO:0000259" key="7">
    <source>
        <dbReference type="Pfam" id="PF02656"/>
    </source>
</evidence>
<dbReference type="OrthoDB" id="582337at2"/>
<dbReference type="RefSeq" id="WP_007236837.1">
    <property type="nucleotide sequence ID" value="NZ_BAFB01000012.1"/>
</dbReference>
<keyword evidence="2" id="KW-1003">Cell membrane</keyword>
<evidence type="ECO:0000256" key="5">
    <source>
        <dbReference type="ARBA" id="ARBA00023136"/>
    </source>
</evidence>
<keyword evidence="4 6" id="KW-1133">Transmembrane helix</keyword>
<evidence type="ECO:0000256" key="6">
    <source>
        <dbReference type="SAM" id="Phobius"/>
    </source>
</evidence>